<dbReference type="AlphaFoldDB" id="A5D2E9"/>
<reference evidence="11" key="1">
    <citation type="journal article" date="2008" name="Genome Res.">
        <title>The genome of Pelotomaculum thermopropionicum reveals niche-associated evolution in anaerobic microbiota.</title>
        <authorList>
            <person name="Kosaka T."/>
            <person name="Kato S."/>
            <person name="Shimoyama T."/>
            <person name="Ishii S."/>
            <person name="Abe T."/>
            <person name="Watanabe K."/>
        </authorList>
    </citation>
    <scope>NUCLEOTIDE SEQUENCE [LARGE SCALE GENOMIC DNA]</scope>
    <source>
        <strain evidence="11">DSM 13744 / JCM 10971 / SI</strain>
    </source>
</reference>
<evidence type="ECO:0000256" key="1">
    <source>
        <dbReference type="ARBA" id="ARBA00001974"/>
    </source>
</evidence>
<dbReference type="PROSITE" id="PS51379">
    <property type="entry name" value="4FE4S_FER_2"/>
    <property type="match status" value="4"/>
</dbReference>
<comment type="cofactor">
    <cofactor evidence="1">
        <name>FAD</name>
        <dbReference type="ChEBI" id="CHEBI:57692"/>
    </cofactor>
</comment>
<dbReference type="InterPro" id="IPR036188">
    <property type="entry name" value="FAD/NAD-bd_sf"/>
</dbReference>
<feature type="domain" description="4Fe-4S ferredoxin-type" evidence="9">
    <location>
        <begin position="82"/>
        <end position="116"/>
    </location>
</feature>
<dbReference type="GO" id="GO:0016491">
    <property type="term" value="F:oxidoreductase activity"/>
    <property type="evidence" value="ECO:0007669"/>
    <property type="project" value="UniProtKB-KW"/>
</dbReference>
<feature type="domain" description="4Fe-4S ferredoxin-type" evidence="9">
    <location>
        <begin position="376"/>
        <end position="405"/>
    </location>
</feature>
<evidence type="ECO:0000256" key="6">
    <source>
        <dbReference type="ARBA" id="ARBA00023002"/>
    </source>
</evidence>
<evidence type="ECO:0000256" key="4">
    <source>
        <dbReference type="ARBA" id="ARBA00022723"/>
    </source>
</evidence>
<name>A5D2E9_PELTS</name>
<dbReference type="EMBL" id="AP009389">
    <property type="protein sequence ID" value="BAF59591.1"/>
    <property type="molecule type" value="Genomic_DNA"/>
</dbReference>
<dbReference type="InterPro" id="IPR017896">
    <property type="entry name" value="4Fe4S_Fe-S-bd"/>
</dbReference>
<keyword evidence="11" id="KW-1185">Reference proteome</keyword>
<dbReference type="Pfam" id="PF00037">
    <property type="entry name" value="Fer4"/>
    <property type="match status" value="2"/>
</dbReference>
<dbReference type="Proteomes" id="UP000006556">
    <property type="component" value="Chromosome"/>
</dbReference>
<dbReference type="HOGENOM" id="CLU_020302_1_0_9"/>
<dbReference type="PROSITE" id="PS00198">
    <property type="entry name" value="4FE4S_FER_1"/>
    <property type="match status" value="2"/>
</dbReference>
<keyword evidence="5" id="KW-0285">Flavoprotein</keyword>
<dbReference type="Gene3D" id="3.50.50.60">
    <property type="entry name" value="FAD/NAD(P)-binding domain"/>
    <property type="match status" value="1"/>
</dbReference>
<keyword evidence="6" id="KW-0560">Oxidoreductase</keyword>
<keyword evidence="5" id="KW-0274">FAD</keyword>
<evidence type="ECO:0000256" key="7">
    <source>
        <dbReference type="ARBA" id="ARBA00023004"/>
    </source>
</evidence>
<dbReference type="InterPro" id="IPR039650">
    <property type="entry name" value="HdrA-like"/>
</dbReference>
<evidence type="ECO:0000256" key="3">
    <source>
        <dbReference type="ARBA" id="ARBA00022485"/>
    </source>
</evidence>
<keyword evidence="4" id="KW-0479">Metal-binding</keyword>
<evidence type="ECO:0000259" key="9">
    <source>
        <dbReference type="PROSITE" id="PS51379"/>
    </source>
</evidence>
<dbReference type="InterPro" id="IPR017900">
    <property type="entry name" value="4Fe4S_Fe_S_CS"/>
</dbReference>
<keyword evidence="7" id="KW-0408">Iron</keyword>
<dbReference type="KEGG" id="pth:PTH_1410"/>
<evidence type="ECO:0000256" key="5">
    <source>
        <dbReference type="ARBA" id="ARBA00022827"/>
    </source>
</evidence>
<feature type="domain" description="4Fe-4S ferredoxin-type" evidence="9">
    <location>
        <begin position="35"/>
        <end position="64"/>
    </location>
</feature>
<accession>A5D2E9</accession>
<dbReference type="Gene3D" id="3.30.70.20">
    <property type="match status" value="3"/>
</dbReference>
<dbReference type="PANTHER" id="PTHR43498">
    <property type="entry name" value="FERREDOXIN:COB-COM HETERODISULFIDE REDUCTASE SUBUNIT A"/>
    <property type="match status" value="1"/>
</dbReference>
<evidence type="ECO:0000313" key="10">
    <source>
        <dbReference type="EMBL" id="BAF59591.1"/>
    </source>
</evidence>
<comment type="similarity">
    <text evidence="2">Belongs to the HdrA family.</text>
</comment>
<sequence length="460" mass="50135">MVAAAQHPNIKLMTYAEVVEVNGYIGNFEVTIKQKPRYVDHSKCTGCGTCWEKCPTKVPSEYDLGIGMRKAIYINFPQAVPNKPVIDAKNCRQFTKGKCGICKKICPTGAVDYEQKEEFIKEKVGAIVLATGFDLFKWEEVYGEYGYGRYPDVITGLHFERMSNASGLTGGKIIRPSDGKEPKTVVFIKCVGSRDESKGKEYCSRACCMYTAKHAHQVLDKIPGSSAYVFYMDVRTPGKAYDEFYRRTVEEGAQYIRGRVSKIYQSGDKLVVMGTDTLLGRPVEVVADLVVLATAMVPSAGSEKIAQIVSCPTDKDGFFQEAHPKLRPVETMTAGLFLAGACQGPKDIPDTVSQASGAAVKVSALLNKDELATDPMISQINEKMCSGCLACKAVCPYKAIEEKIITERVHGKPVERLVASVNTGLCQGCGNCTVACRSGAANLKGFTNHQVLAEVDALCR</sequence>
<organism evidence="10 11">
    <name type="scientific">Pelotomaculum thermopropionicum (strain DSM 13744 / JCM 10971 / SI)</name>
    <dbReference type="NCBI Taxonomy" id="370438"/>
    <lineage>
        <taxon>Bacteria</taxon>
        <taxon>Bacillati</taxon>
        <taxon>Bacillota</taxon>
        <taxon>Clostridia</taxon>
        <taxon>Eubacteriales</taxon>
        <taxon>Desulfotomaculaceae</taxon>
        <taxon>Pelotomaculum</taxon>
    </lineage>
</organism>
<feature type="domain" description="4Fe-4S ferredoxin-type" evidence="9">
    <location>
        <begin position="417"/>
        <end position="446"/>
    </location>
</feature>
<proteinExistence type="inferred from homology"/>
<dbReference type="PANTHER" id="PTHR43498:SF1">
    <property type="entry name" value="COB--COM HETERODISULFIDE REDUCTASE IRON-SULFUR SUBUNIT A"/>
    <property type="match status" value="1"/>
</dbReference>
<dbReference type="SUPFAM" id="SSF54862">
    <property type="entry name" value="4Fe-4S ferredoxins"/>
    <property type="match status" value="2"/>
</dbReference>
<dbReference type="GO" id="GO:0051539">
    <property type="term" value="F:4 iron, 4 sulfur cluster binding"/>
    <property type="evidence" value="ECO:0007669"/>
    <property type="project" value="UniProtKB-KW"/>
</dbReference>
<protein>
    <submittedName>
        <fullName evidence="10">Heterodisulfide reductase, subunit A and related polyferredoxins</fullName>
    </submittedName>
</protein>
<dbReference type="STRING" id="370438.PTH_1410"/>
<gene>
    <name evidence="10" type="primary">HdrA</name>
    <name evidence="10" type="ordered locus">PTH_1410</name>
</gene>
<evidence type="ECO:0000256" key="8">
    <source>
        <dbReference type="ARBA" id="ARBA00023014"/>
    </source>
</evidence>
<evidence type="ECO:0000313" key="11">
    <source>
        <dbReference type="Proteomes" id="UP000006556"/>
    </source>
</evidence>
<dbReference type="GO" id="GO:0046872">
    <property type="term" value="F:metal ion binding"/>
    <property type="evidence" value="ECO:0007669"/>
    <property type="project" value="UniProtKB-KW"/>
</dbReference>
<keyword evidence="8" id="KW-0411">Iron-sulfur</keyword>
<evidence type="ECO:0000256" key="2">
    <source>
        <dbReference type="ARBA" id="ARBA00006561"/>
    </source>
</evidence>
<dbReference type="eggNOG" id="COG1148">
    <property type="taxonomic scope" value="Bacteria"/>
</dbReference>
<dbReference type="SUPFAM" id="SSF51905">
    <property type="entry name" value="FAD/NAD(P)-binding domain"/>
    <property type="match status" value="1"/>
</dbReference>
<keyword evidence="3" id="KW-0004">4Fe-4S</keyword>